<dbReference type="Proteomes" id="UP000609879">
    <property type="component" value="Unassembled WGS sequence"/>
</dbReference>
<dbReference type="SUPFAM" id="SSF55874">
    <property type="entry name" value="ATPase domain of HSP90 chaperone/DNA topoisomerase II/histidine kinase"/>
    <property type="match status" value="1"/>
</dbReference>
<reference evidence="3 4" key="1">
    <citation type="submission" date="2021-01" db="EMBL/GenBank/DDBJ databases">
        <title>Whole genome shotgun sequence of Actinoplanes deccanensis NBRC 13994.</title>
        <authorList>
            <person name="Komaki H."/>
            <person name="Tamura T."/>
        </authorList>
    </citation>
    <scope>NUCLEOTIDE SEQUENCE [LARGE SCALE GENOMIC DNA]</scope>
    <source>
        <strain evidence="3 4">NBRC 13994</strain>
    </source>
</reference>
<feature type="domain" description="Histidine kinase/HSP90-like ATPase" evidence="2">
    <location>
        <begin position="14"/>
        <end position="120"/>
    </location>
</feature>
<evidence type="ECO:0000259" key="2">
    <source>
        <dbReference type="Pfam" id="PF13581"/>
    </source>
</evidence>
<dbReference type="EMBL" id="BOMI01000121">
    <property type="protein sequence ID" value="GID77474.1"/>
    <property type="molecule type" value="Genomic_DNA"/>
</dbReference>
<dbReference type="PANTHER" id="PTHR35526:SF3">
    <property type="entry name" value="ANTI-SIGMA-F FACTOR RSBW"/>
    <property type="match status" value="1"/>
</dbReference>
<dbReference type="InterPro" id="IPR036890">
    <property type="entry name" value="HATPase_C_sf"/>
</dbReference>
<dbReference type="InterPro" id="IPR003594">
    <property type="entry name" value="HATPase_dom"/>
</dbReference>
<keyword evidence="1" id="KW-0723">Serine/threonine-protein kinase</keyword>
<evidence type="ECO:0000313" key="3">
    <source>
        <dbReference type="EMBL" id="GID77474.1"/>
    </source>
</evidence>
<organism evidence="3 4">
    <name type="scientific">Paractinoplanes deccanensis</name>
    <dbReference type="NCBI Taxonomy" id="113561"/>
    <lineage>
        <taxon>Bacteria</taxon>
        <taxon>Bacillati</taxon>
        <taxon>Actinomycetota</taxon>
        <taxon>Actinomycetes</taxon>
        <taxon>Micromonosporales</taxon>
        <taxon>Micromonosporaceae</taxon>
        <taxon>Paractinoplanes</taxon>
    </lineage>
</organism>
<name>A0ABQ3YBW4_9ACTN</name>
<comment type="caution">
    <text evidence="3">The sequence shown here is derived from an EMBL/GenBank/DDBJ whole genome shotgun (WGS) entry which is preliminary data.</text>
</comment>
<keyword evidence="1" id="KW-0418">Kinase</keyword>
<keyword evidence="1" id="KW-0808">Transferase</keyword>
<dbReference type="CDD" id="cd16936">
    <property type="entry name" value="HATPase_RsbW-like"/>
    <property type="match status" value="1"/>
</dbReference>
<dbReference type="Pfam" id="PF13581">
    <property type="entry name" value="HATPase_c_2"/>
    <property type="match status" value="1"/>
</dbReference>
<dbReference type="Gene3D" id="3.30.565.10">
    <property type="entry name" value="Histidine kinase-like ATPase, C-terminal domain"/>
    <property type="match status" value="1"/>
</dbReference>
<proteinExistence type="predicted"/>
<evidence type="ECO:0000313" key="4">
    <source>
        <dbReference type="Proteomes" id="UP000609879"/>
    </source>
</evidence>
<dbReference type="RefSeq" id="WP_203771473.1">
    <property type="nucleotide sequence ID" value="NZ_BAAABO010000002.1"/>
</dbReference>
<dbReference type="InterPro" id="IPR050267">
    <property type="entry name" value="Anti-sigma-factor_SerPK"/>
</dbReference>
<sequence>MAQRSLRFDVEAGPQAPGEARHRVVTCLRDWGFGDKRWLDAVAVVVSEVVTNAVQHGGGPLIAVALEARTAPVVLSVADSSAVTPRRREPDDRGGRGLLLLDALSERWYVLDENGGKRVHVEFGPAEVSPFEEDAP</sequence>
<protein>
    <recommendedName>
        <fullName evidence="2">Histidine kinase/HSP90-like ATPase domain-containing protein</fullName>
    </recommendedName>
</protein>
<gene>
    <name evidence="3" type="ORF">Ade02nite_61150</name>
</gene>
<evidence type="ECO:0000256" key="1">
    <source>
        <dbReference type="ARBA" id="ARBA00022527"/>
    </source>
</evidence>
<keyword evidence="4" id="KW-1185">Reference proteome</keyword>
<accession>A0ABQ3YBW4</accession>
<dbReference type="PANTHER" id="PTHR35526">
    <property type="entry name" value="ANTI-SIGMA-F FACTOR RSBW-RELATED"/>
    <property type="match status" value="1"/>
</dbReference>